<evidence type="ECO:0000313" key="12">
    <source>
        <dbReference type="Proteomes" id="UP000692954"/>
    </source>
</evidence>
<dbReference type="InterPro" id="IPR041174">
    <property type="entry name" value="KRR1-like_KH1"/>
</dbReference>
<dbReference type="CDD" id="cd22394">
    <property type="entry name" value="KH-I_KRR1_rpt2"/>
    <property type="match status" value="1"/>
</dbReference>
<evidence type="ECO:0000256" key="6">
    <source>
        <dbReference type="ARBA" id="ARBA00023242"/>
    </source>
</evidence>
<feature type="domain" description="K Homology" evidence="10">
    <location>
        <begin position="180"/>
        <end position="252"/>
    </location>
</feature>
<dbReference type="CDD" id="cd22393">
    <property type="entry name" value="KH-I_KRR1_rpt1"/>
    <property type="match status" value="1"/>
</dbReference>
<dbReference type="GO" id="GO:0006364">
    <property type="term" value="P:rRNA processing"/>
    <property type="evidence" value="ECO:0007669"/>
    <property type="project" value="UniProtKB-KW"/>
</dbReference>
<dbReference type="InterPro" id="IPR048548">
    <property type="entry name" value="KRR1-like_KH2"/>
</dbReference>
<reference evidence="11" key="1">
    <citation type="submission" date="2021-01" db="EMBL/GenBank/DDBJ databases">
        <authorList>
            <consortium name="Genoscope - CEA"/>
            <person name="William W."/>
        </authorList>
    </citation>
    <scope>NUCLEOTIDE SEQUENCE</scope>
</reference>
<dbReference type="InterPro" id="IPR024166">
    <property type="entry name" value="rRNA_assembly_KRR1"/>
</dbReference>
<dbReference type="EMBL" id="CAJJDN010000075">
    <property type="protein sequence ID" value="CAD8101031.1"/>
    <property type="molecule type" value="Genomic_DNA"/>
</dbReference>
<sequence>MENNLQQQQTKFKDSLFLIRKQQQRNKSYKQYKINWYKYKYQQSIILISVIGMSEQQEGVKNHKKYRKDKPWDNDPTIDKWKIPEIQPGEMNGSLLAESSFATLFPKYREKYIQEVFGMVKKSLKDHGIRAELNLLEGSLTVKTTNKTWDPWAIMKARDIIKLLARSVPVQQCLRLLEDGTFCDIIKIRSYTRNKEKFVKRRQRLIGPNGATLKALELLTDCYIMVQGSTVSVIGNWKNLKTVRKVVVDTMQNIHPIYSIKELMIKRELAKDENMQNENWDRFLPHFKKQNQKRKKVIKKKKEYTPFPPEQQPRKEDLLMASGEYFLNEKQRQQKKLEEKKKKQQLKKQSQQNLEEDQDYEQEQQNNQQQHEAQVQKNQPQDIEEIREQIQKNGKLKKVKLF</sequence>
<accession>A0A8S1PDZ0</accession>
<dbReference type="PANTHER" id="PTHR12581:SF0">
    <property type="entry name" value="KRR1 SMALL SUBUNIT PROCESSOME COMPONENT HOMOLOG"/>
    <property type="match status" value="1"/>
</dbReference>
<dbReference type="Pfam" id="PF21800">
    <property type="entry name" value="KH_KRR1_2nd"/>
    <property type="match status" value="1"/>
</dbReference>
<dbReference type="GO" id="GO:0003723">
    <property type="term" value="F:RNA binding"/>
    <property type="evidence" value="ECO:0007669"/>
    <property type="project" value="UniProtKB-KW"/>
</dbReference>
<keyword evidence="5 8" id="KW-0694">RNA-binding</keyword>
<comment type="caution">
    <text evidence="11">The sequence shown here is derived from an EMBL/GenBank/DDBJ whole genome shotgun (WGS) entry which is preliminary data.</text>
</comment>
<evidence type="ECO:0000256" key="5">
    <source>
        <dbReference type="ARBA" id="ARBA00022884"/>
    </source>
</evidence>
<dbReference type="Proteomes" id="UP000692954">
    <property type="component" value="Unassembled WGS sequence"/>
</dbReference>
<feature type="compositionally biased region" description="Basic residues" evidence="9">
    <location>
        <begin position="291"/>
        <end position="302"/>
    </location>
</feature>
<keyword evidence="7 8" id="KW-0687">Ribonucleoprotein</keyword>
<dbReference type="InterPro" id="IPR048550">
    <property type="entry name" value="KRR1-like_KH1_euk"/>
</dbReference>
<comment type="similarity">
    <text evidence="2 8">Belongs to the KRR1 family.</text>
</comment>
<evidence type="ECO:0000256" key="3">
    <source>
        <dbReference type="ARBA" id="ARBA00022517"/>
    </source>
</evidence>
<comment type="subcellular location">
    <subcellularLocation>
        <location evidence="1 8">Nucleus</location>
        <location evidence="1 8">Nucleolus</location>
    </subcellularLocation>
</comment>
<dbReference type="PANTHER" id="PTHR12581">
    <property type="entry name" value="HIV-1 REV BINDING PROTEIN 2, 3"/>
    <property type="match status" value="1"/>
</dbReference>
<evidence type="ECO:0000256" key="1">
    <source>
        <dbReference type="ARBA" id="ARBA00004604"/>
    </source>
</evidence>
<keyword evidence="4 8" id="KW-0698">rRNA processing</keyword>
<evidence type="ECO:0000256" key="9">
    <source>
        <dbReference type="SAM" id="MobiDB-lite"/>
    </source>
</evidence>
<keyword evidence="3 8" id="KW-0690">Ribosome biogenesis</keyword>
<dbReference type="FunFam" id="3.30.1370.10:FF:000014">
    <property type="entry name" value="KRR1 small subunit processome component"/>
    <property type="match status" value="1"/>
</dbReference>
<evidence type="ECO:0000313" key="11">
    <source>
        <dbReference type="EMBL" id="CAD8101031.1"/>
    </source>
</evidence>
<comment type="subunit">
    <text evidence="8">Component of the ribosomal small subunit (SSU) processome.</text>
</comment>
<dbReference type="Pfam" id="PF17903">
    <property type="entry name" value="KH_KRR1_1st"/>
    <property type="match status" value="1"/>
</dbReference>
<name>A0A8S1PDZ0_9CILI</name>
<dbReference type="InterPro" id="IPR004087">
    <property type="entry name" value="KH_dom"/>
</dbReference>
<gene>
    <name evidence="11" type="ORF">PSON_ATCC_30995.1.T0750061</name>
</gene>
<feature type="region of interest" description="Disordered" evidence="9">
    <location>
        <begin position="291"/>
        <end position="317"/>
    </location>
</feature>
<evidence type="ECO:0000256" key="8">
    <source>
        <dbReference type="PIRNR" id="PIRNR006515"/>
    </source>
</evidence>
<keyword evidence="6 8" id="KW-0539">Nucleus</keyword>
<feature type="compositionally biased region" description="Low complexity" evidence="9">
    <location>
        <begin position="363"/>
        <end position="379"/>
    </location>
</feature>
<evidence type="ECO:0000256" key="7">
    <source>
        <dbReference type="ARBA" id="ARBA00023274"/>
    </source>
</evidence>
<organism evidence="11 12">
    <name type="scientific">Paramecium sonneborni</name>
    <dbReference type="NCBI Taxonomy" id="65129"/>
    <lineage>
        <taxon>Eukaryota</taxon>
        <taxon>Sar</taxon>
        <taxon>Alveolata</taxon>
        <taxon>Ciliophora</taxon>
        <taxon>Intramacronucleata</taxon>
        <taxon>Oligohymenophorea</taxon>
        <taxon>Peniculida</taxon>
        <taxon>Parameciidae</taxon>
        <taxon>Paramecium</taxon>
    </lineage>
</organism>
<keyword evidence="12" id="KW-1185">Reference proteome</keyword>
<feature type="region of interest" description="Disordered" evidence="9">
    <location>
        <begin position="336"/>
        <end position="384"/>
    </location>
</feature>
<protein>
    <recommendedName>
        <fullName evidence="8">KRR1 small subunit processome component</fullName>
    </recommendedName>
    <alternativeName>
        <fullName evidence="8">KRR-R motif-containing protein 1</fullName>
    </alternativeName>
</protein>
<dbReference type="PIRSF" id="PIRSF006515">
    <property type="entry name" value="KRR1"/>
    <property type="match status" value="1"/>
</dbReference>
<dbReference type="GO" id="GO:0032040">
    <property type="term" value="C:small-subunit processome"/>
    <property type="evidence" value="ECO:0007669"/>
    <property type="project" value="TreeGrafter"/>
</dbReference>
<dbReference type="FunFam" id="3.30.1370.10:FF:000011">
    <property type="entry name" value="KRR1 small subunit processome component"/>
    <property type="match status" value="1"/>
</dbReference>
<evidence type="ECO:0000256" key="2">
    <source>
        <dbReference type="ARBA" id="ARBA00009344"/>
    </source>
</evidence>
<dbReference type="AlphaFoldDB" id="A0A8S1PDZ0"/>
<comment type="function">
    <text evidence="8">Required for 40S ribosome biogenesis. Involved in nucleolar processing of pre-18S ribosomal RNA and ribosome assembly.</text>
</comment>
<evidence type="ECO:0000259" key="10">
    <source>
        <dbReference type="SMART" id="SM00322"/>
    </source>
</evidence>
<dbReference type="OrthoDB" id="441223at2759"/>
<proteinExistence type="inferred from homology"/>
<dbReference type="InterPro" id="IPR048549">
    <property type="entry name" value="KRR1-like_KH2_euk"/>
</dbReference>
<evidence type="ECO:0000256" key="4">
    <source>
        <dbReference type="ARBA" id="ARBA00022552"/>
    </source>
</evidence>
<dbReference type="SMART" id="SM00322">
    <property type="entry name" value="KH"/>
    <property type="match status" value="1"/>
</dbReference>